<name>A0A3L9L5M0_9MICC</name>
<evidence type="ECO:0000313" key="14">
    <source>
        <dbReference type="Proteomes" id="UP000277871"/>
    </source>
</evidence>
<dbReference type="Pfam" id="PF23539">
    <property type="entry name" value="DUF7134"/>
    <property type="match status" value="1"/>
</dbReference>
<feature type="transmembrane region" description="Helical" evidence="9">
    <location>
        <begin position="84"/>
        <end position="112"/>
    </location>
</feature>
<evidence type="ECO:0000259" key="10">
    <source>
        <dbReference type="Pfam" id="PF02518"/>
    </source>
</evidence>
<dbReference type="RefSeq" id="WP_121863893.1">
    <property type="nucleotide sequence ID" value="NZ_RDEX01000001.1"/>
</dbReference>
<dbReference type="InterPro" id="IPR036890">
    <property type="entry name" value="HATPase_C_sf"/>
</dbReference>
<dbReference type="GO" id="GO:0005524">
    <property type="term" value="F:ATP binding"/>
    <property type="evidence" value="ECO:0007669"/>
    <property type="project" value="UniProtKB-KW"/>
</dbReference>
<dbReference type="Gene3D" id="3.30.565.10">
    <property type="entry name" value="Histidine kinase-like ATPase, C-terminal domain"/>
    <property type="match status" value="1"/>
</dbReference>
<dbReference type="InterPro" id="IPR055558">
    <property type="entry name" value="DUF7134"/>
</dbReference>
<evidence type="ECO:0000256" key="2">
    <source>
        <dbReference type="ARBA" id="ARBA00012438"/>
    </source>
</evidence>
<dbReference type="InterPro" id="IPR003594">
    <property type="entry name" value="HATPase_dom"/>
</dbReference>
<dbReference type="InterPro" id="IPR050482">
    <property type="entry name" value="Sensor_HK_TwoCompSys"/>
</dbReference>
<evidence type="ECO:0000256" key="7">
    <source>
        <dbReference type="ARBA" id="ARBA00022840"/>
    </source>
</evidence>
<gene>
    <name evidence="13" type="ORF">EAE32_01015</name>
</gene>
<feature type="domain" description="DUF7134" evidence="12">
    <location>
        <begin position="22"/>
        <end position="177"/>
    </location>
</feature>
<keyword evidence="3" id="KW-0597">Phosphoprotein</keyword>
<keyword evidence="9" id="KW-1133">Transmembrane helix</keyword>
<protein>
    <recommendedName>
        <fullName evidence="2">histidine kinase</fullName>
        <ecNumber evidence="2">2.7.13.3</ecNumber>
    </recommendedName>
</protein>
<dbReference type="Gene3D" id="1.20.5.1930">
    <property type="match status" value="1"/>
</dbReference>
<keyword evidence="6" id="KW-0418">Kinase</keyword>
<keyword evidence="5" id="KW-0547">Nucleotide-binding</keyword>
<evidence type="ECO:0000313" key="13">
    <source>
        <dbReference type="EMBL" id="RLY93861.1"/>
    </source>
</evidence>
<feature type="domain" description="Histidine kinase/HSP90-like ATPase" evidence="10">
    <location>
        <begin position="346"/>
        <end position="431"/>
    </location>
</feature>
<dbReference type="EMBL" id="RDEX01000001">
    <property type="protein sequence ID" value="RLY93861.1"/>
    <property type="molecule type" value="Genomic_DNA"/>
</dbReference>
<evidence type="ECO:0000259" key="12">
    <source>
        <dbReference type="Pfam" id="PF23539"/>
    </source>
</evidence>
<feature type="transmembrane region" description="Helical" evidence="9">
    <location>
        <begin position="154"/>
        <end position="174"/>
    </location>
</feature>
<dbReference type="Pfam" id="PF02518">
    <property type="entry name" value="HATPase_c"/>
    <property type="match status" value="1"/>
</dbReference>
<feature type="transmembrane region" description="Helical" evidence="9">
    <location>
        <begin position="59"/>
        <end position="77"/>
    </location>
</feature>
<evidence type="ECO:0000256" key="6">
    <source>
        <dbReference type="ARBA" id="ARBA00022777"/>
    </source>
</evidence>
<proteinExistence type="predicted"/>
<keyword evidence="9" id="KW-0812">Transmembrane</keyword>
<dbReference type="CDD" id="cd16917">
    <property type="entry name" value="HATPase_UhpB-NarQ-NarX-like"/>
    <property type="match status" value="1"/>
</dbReference>
<reference evidence="13 14" key="1">
    <citation type="submission" date="2018-10" db="EMBL/GenBank/DDBJ databases">
        <title>Kocuria tytonicola, new bacteria from the preen glands of American barn owls (Tyto furcata).</title>
        <authorList>
            <person name="Braun M.S."/>
            <person name="Wang E."/>
            <person name="Zimmermann S."/>
            <person name="Boutin S."/>
            <person name="Wagner H."/>
            <person name="Wink M."/>
        </authorList>
    </citation>
    <scope>NUCLEOTIDE SEQUENCE [LARGE SCALE GENOMIC DNA]</scope>
    <source>
        <strain evidence="13 14">473</strain>
    </source>
</reference>
<sequence length="436" mass="45926">MAPSAANITAVEPVTVPPPRRTWLTSHPLVVDVFVAIGYILLMLPGAVHALFFDAGPEWARVLGLVSTIVIGAVLLFRRRMPITVLVTAFAVVMVKTVVCGFVDPLGVALAAYAAGAFAPARRAWTALPAVAAGTVVTVILGTPPAPEQRMTSATTLILLLSAFIPAALVGFLVRARSTLRRSEHERFVQRVNERVQAGELSVARERAALSREMHDVVGHSLTAIINLSDGALRAGVVNPDAHEEGLRRINMIAREALGETRVILDELRSEGEIGPRTPASPSVSAGMLTHPTVGLTGSGASTAGATDFGLRGLVDTASSTGLAASLVVNGEPRPDLLTEEARCAIHRMVQEACTNAMRHAREATRLTVTLSYAPDAVTVQVLDDGQGQSVAKAGNGLRGIHERANQMGGEMHCGPAPTGGWHVTVVIPMNREKSP</sequence>
<dbReference type="InterPro" id="IPR011712">
    <property type="entry name" value="Sig_transdc_His_kin_sub3_dim/P"/>
</dbReference>
<keyword evidence="7" id="KW-0067">ATP-binding</keyword>
<evidence type="ECO:0000256" key="4">
    <source>
        <dbReference type="ARBA" id="ARBA00022679"/>
    </source>
</evidence>
<keyword evidence="14" id="KW-1185">Reference proteome</keyword>
<dbReference type="Proteomes" id="UP000277871">
    <property type="component" value="Unassembled WGS sequence"/>
</dbReference>
<evidence type="ECO:0000256" key="1">
    <source>
        <dbReference type="ARBA" id="ARBA00000085"/>
    </source>
</evidence>
<dbReference type="PANTHER" id="PTHR24421">
    <property type="entry name" value="NITRATE/NITRITE SENSOR PROTEIN NARX-RELATED"/>
    <property type="match status" value="1"/>
</dbReference>
<evidence type="ECO:0000256" key="3">
    <source>
        <dbReference type="ARBA" id="ARBA00022553"/>
    </source>
</evidence>
<evidence type="ECO:0000256" key="8">
    <source>
        <dbReference type="ARBA" id="ARBA00023012"/>
    </source>
</evidence>
<dbReference type="PANTHER" id="PTHR24421:SF10">
    <property type="entry name" value="NITRATE_NITRITE SENSOR PROTEIN NARQ"/>
    <property type="match status" value="1"/>
</dbReference>
<comment type="catalytic activity">
    <reaction evidence="1">
        <text>ATP + protein L-histidine = ADP + protein N-phospho-L-histidine.</text>
        <dbReference type="EC" id="2.7.13.3"/>
    </reaction>
</comment>
<comment type="caution">
    <text evidence="13">The sequence shown here is derived from an EMBL/GenBank/DDBJ whole genome shotgun (WGS) entry which is preliminary data.</text>
</comment>
<keyword evidence="9" id="KW-0472">Membrane</keyword>
<dbReference type="SUPFAM" id="SSF55874">
    <property type="entry name" value="ATPase domain of HSP90 chaperone/DNA topoisomerase II/histidine kinase"/>
    <property type="match status" value="1"/>
</dbReference>
<keyword evidence="8" id="KW-0902">Two-component regulatory system</keyword>
<feature type="transmembrane region" description="Helical" evidence="9">
    <location>
        <begin position="29"/>
        <end position="53"/>
    </location>
</feature>
<evidence type="ECO:0000259" key="11">
    <source>
        <dbReference type="Pfam" id="PF07730"/>
    </source>
</evidence>
<dbReference type="GO" id="GO:0000155">
    <property type="term" value="F:phosphorelay sensor kinase activity"/>
    <property type="evidence" value="ECO:0007669"/>
    <property type="project" value="InterPro"/>
</dbReference>
<organism evidence="13 14">
    <name type="scientific">Kocuria tytonicola</name>
    <dbReference type="NCBI Taxonomy" id="2055946"/>
    <lineage>
        <taxon>Bacteria</taxon>
        <taxon>Bacillati</taxon>
        <taxon>Actinomycetota</taxon>
        <taxon>Actinomycetes</taxon>
        <taxon>Micrococcales</taxon>
        <taxon>Micrococcaceae</taxon>
        <taxon>Kocuria</taxon>
    </lineage>
</organism>
<accession>A0A3L9L5M0</accession>
<evidence type="ECO:0000256" key="5">
    <source>
        <dbReference type="ARBA" id="ARBA00022741"/>
    </source>
</evidence>
<evidence type="ECO:0000256" key="9">
    <source>
        <dbReference type="SAM" id="Phobius"/>
    </source>
</evidence>
<dbReference type="AlphaFoldDB" id="A0A3L9L5M0"/>
<keyword evidence="4" id="KW-0808">Transferase</keyword>
<feature type="domain" description="Signal transduction histidine kinase subgroup 3 dimerisation and phosphoacceptor" evidence="11">
    <location>
        <begin position="206"/>
        <end position="271"/>
    </location>
</feature>
<dbReference type="Pfam" id="PF07730">
    <property type="entry name" value="HisKA_3"/>
    <property type="match status" value="1"/>
</dbReference>
<dbReference type="EC" id="2.7.13.3" evidence="2"/>
<feature type="transmembrane region" description="Helical" evidence="9">
    <location>
        <begin position="124"/>
        <end position="142"/>
    </location>
</feature>
<dbReference type="GO" id="GO:0016020">
    <property type="term" value="C:membrane"/>
    <property type="evidence" value="ECO:0007669"/>
    <property type="project" value="InterPro"/>
</dbReference>
<dbReference type="GO" id="GO:0046983">
    <property type="term" value="F:protein dimerization activity"/>
    <property type="evidence" value="ECO:0007669"/>
    <property type="project" value="InterPro"/>
</dbReference>